<evidence type="ECO:0000313" key="3">
    <source>
        <dbReference type="Proteomes" id="UP000321490"/>
    </source>
</evidence>
<evidence type="ECO:0000313" key="2">
    <source>
        <dbReference type="EMBL" id="TWH71846.1"/>
    </source>
</evidence>
<feature type="domain" description="Helicase HerA central" evidence="1">
    <location>
        <begin position="150"/>
        <end position="405"/>
    </location>
</feature>
<dbReference type="PANTHER" id="PTHR42957">
    <property type="entry name" value="HELICASE MJ1565-RELATED"/>
    <property type="match status" value="1"/>
</dbReference>
<dbReference type="InterPro" id="IPR002789">
    <property type="entry name" value="HerA_central"/>
</dbReference>
<gene>
    <name evidence="2" type="ORF">JD78_00346</name>
</gene>
<dbReference type="Gene3D" id="3.40.50.300">
    <property type="entry name" value="P-loop containing nucleotide triphosphate hydrolases"/>
    <property type="match status" value="2"/>
</dbReference>
<name>A0A562ILY6_9ACTN</name>
<sequence>MTPALTFDKADALGRVFRVDTASVWVEASDHDRVTRVSVGSLVAIQGAVASEYLVGLLDRVTRDLQDDLLFDETSDGNEASPSTTRQRDLVRVVLLGTYRQVSGLSGDSFKRGADSYPVVDSGCWVIEGPDLQALMNLLTSQVEPERQLRLGTFVADGSATAIADGDRLFQRHAALLGSTGSGKSWSVAVVLERAKRLAHPNLVVFDMHGEYEPLTDGPDPVAKYLKVAGPGDAASDDDRLLFLPWWLLNQEEMQALLLDRTEENAPNQAARLSHHVRRLKAESLSVVGDPELLASFTVDSPVPFDLGGLVAGLVADDEGMVPGKSTLVKGPFNGRLTRFISRLESRIEDRRYGFMFAPPASAMALDWLDDLAKVLLGTSPGIKVVDFSEVPSDVLPVVVGVLARILYDIHFWAPESARTPVTFVCDEAHLYLPARDHGAGEQRALDAFERIAKEGRKYGVSLLVVSQRPSDVSRTVLSQCNNFVVLRLTNDQDQRVVQQLLPDNMGGLAAALPLLDVGEALILGDAMVLPTRIKFDTPATKPNSATKRFWTDWNETPADEAGIVSAVRAMRLQSRP</sequence>
<dbReference type="OrthoDB" id="9806951at2"/>
<dbReference type="InterPro" id="IPR008571">
    <property type="entry name" value="HerA-like"/>
</dbReference>
<dbReference type="RefSeq" id="WP_153362418.1">
    <property type="nucleotide sequence ID" value="NZ_JABGDC010000247.1"/>
</dbReference>
<organism evidence="2 3">
    <name type="scientific">Modestobacter roseus</name>
    <dbReference type="NCBI Taxonomy" id="1181884"/>
    <lineage>
        <taxon>Bacteria</taxon>
        <taxon>Bacillati</taxon>
        <taxon>Actinomycetota</taxon>
        <taxon>Actinomycetes</taxon>
        <taxon>Geodermatophilales</taxon>
        <taxon>Geodermatophilaceae</taxon>
        <taxon>Modestobacter</taxon>
    </lineage>
</organism>
<dbReference type="Proteomes" id="UP000321490">
    <property type="component" value="Unassembled WGS sequence"/>
</dbReference>
<reference evidence="2 3" key="1">
    <citation type="submission" date="2019-07" db="EMBL/GenBank/DDBJ databases">
        <title>R&amp;d 2014.</title>
        <authorList>
            <person name="Klenk H.-P."/>
        </authorList>
    </citation>
    <scope>NUCLEOTIDE SEQUENCE [LARGE SCALE GENOMIC DNA]</scope>
    <source>
        <strain evidence="2 3">DSM 45764</strain>
    </source>
</reference>
<dbReference type="Pfam" id="PF01935">
    <property type="entry name" value="DUF87"/>
    <property type="match status" value="1"/>
</dbReference>
<comment type="caution">
    <text evidence="2">The sequence shown here is derived from an EMBL/GenBank/DDBJ whole genome shotgun (WGS) entry which is preliminary data.</text>
</comment>
<dbReference type="InterPro" id="IPR027417">
    <property type="entry name" value="P-loop_NTPase"/>
</dbReference>
<protein>
    <recommendedName>
        <fullName evidence="1">Helicase HerA central domain-containing protein</fullName>
    </recommendedName>
</protein>
<accession>A0A562ILY6</accession>
<dbReference type="EMBL" id="VLKF01000001">
    <property type="protein sequence ID" value="TWH71846.1"/>
    <property type="molecule type" value="Genomic_DNA"/>
</dbReference>
<dbReference type="AlphaFoldDB" id="A0A562ILY6"/>
<proteinExistence type="predicted"/>
<dbReference type="CDD" id="cd01127">
    <property type="entry name" value="TrwB_TraG_TraD_VirD4"/>
    <property type="match status" value="1"/>
</dbReference>
<keyword evidence="3" id="KW-1185">Reference proteome</keyword>
<evidence type="ECO:0000259" key="1">
    <source>
        <dbReference type="Pfam" id="PF01935"/>
    </source>
</evidence>
<dbReference type="SUPFAM" id="SSF52540">
    <property type="entry name" value="P-loop containing nucleoside triphosphate hydrolases"/>
    <property type="match status" value="1"/>
</dbReference>
<dbReference type="PANTHER" id="PTHR42957:SF1">
    <property type="entry name" value="HELICASE MJ1565-RELATED"/>
    <property type="match status" value="1"/>
</dbReference>